<evidence type="ECO:0000256" key="2">
    <source>
        <dbReference type="ARBA" id="ARBA00023125"/>
    </source>
</evidence>
<dbReference type="Gene3D" id="1.10.10.10">
    <property type="entry name" value="Winged helix-like DNA-binding domain superfamily/Winged helix DNA-binding domain"/>
    <property type="match status" value="1"/>
</dbReference>
<evidence type="ECO:0000256" key="1">
    <source>
        <dbReference type="ARBA" id="ARBA00023015"/>
    </source>
</evidence>
<dbReference type="Pfam" id="PF00196">
    <property type="entry name" value="GerE"/>
    <property type="match status" value="1"/>
</dbReference>
<dbReference type="CDD" id="cd06170">
    <property type="entry name" value="LuxR_C_like"/>
    <property type="match status" value="1"/>
</dbReference>
<evidence type="ECO:0000313" key="5">
    <source>
        <dbReference type="EMBL" id="RUO18799.1"/>
    </source>
</evidence>
<evidence type="ECO:0000256" key="3">
    <source>
        <dbReference type="ARBA" id="ARBA00023163"/>
    </source>
</evidence>
<proteinExistence type="predicted"/>
<evidence type="ECO:0000259" key="4">
    <source>
        <dbReference type="PROSITE" id="PS50043"/>
    </source>
</evidence>
<protein>
    <submittedName>
        <fullName evidence="5">DNA-binding response regulator</fullName>
    </submittedName>
</protein>
<dbReference type="PROSITE" id="PS00622">
    <property type="entry name" value="HTH_LUXR_1"/>
    <property type="match status" value="1"/>
</dbReference>
<dbReference type="Proteomes" id="UP000287865">
    <property type="component" value="Unassembled WGS sequence"/>
</dbReference>
<dbReference type="EMBL" id="PIPK01000018">
    <property type="protein sequence ID" value="RUO18799.1"/>
    <property type="molecule type" value="Genomic_DNA"/>
</dbReference>
<comment type="caution">
    <text evidence="5">The sequence shown here is derived from an EMBL/GenBank/DDBJ whole genome shotgun (WGS) entry which is preliminary data.</text>
</comment>
<feature type="domain" description="HTH luxR-type" evidence="4">
    <location>
        <begin position="188"/>
        <end position="253"/>
    </location>
</feature>
<reference evidence="5 6" key="1">
    <citation type="journal article" date="2018" name="Front. Microbiol.">
        <title>Genome-Based Analysis Reveals the Taxonomy and Diversity of the Family Idiomarinaceae.</title>
        <authorList>
            <person name="Liu Y."/>
            <person name="Lai Q."/>
            <person name="Shao Z."/>
        </authorList>
    </citation>
    <scope>NUCLEOTIDE SEQUENCE [LARGE SCALE GENOMIC DNA]</scope>
    <source>
        <strain evidence="5 6">CF12-14</strain>
    </source>
</reference>
<keyword evidence="6" id="KW-1185">Reference proteome</keyword>
<dbReference type="Gene3D" id="3.40.50.2300">
    <property type="match status" value="1"/>
</dbReference>
<dbReference type="GO" id="GO:0003677">
    <property type="term" value="F:DNA binding"/>
    <property type="evidence" value="ECO:0007669"/>
    <property type="project" value="UniProtKB-KW"/>
</dbReference>
<dbReference type="InterPro" id="IPR016032">
    <property type="entry name" value="Sig_transdc_resp-reg_C-effctor"/>
</dbReference>
<keyword evidence="1" id="KW-0805">Transcription regulation</keyword>
<accession>A0ABY0BNF8</accession>
<keyword evidence="2 5" id="KW-0238">DNA-binding</keyword>
<evidence type="ECO:0000313" key="6">
    <source>
        <dbReference type="Proteomes" id="UP000287865"/>
    </source>
</evidence>
<dbReference type="SMART" id="SM00421">
    <property type="entry name" value="HTH_LUXR"/>
    <property type="match status" value="1"/>
</dbReference>
<dbReference type="PANTHER" id="PTHR44688:SF16">
    <property type="entry name" value="DNA-BINDING TRANSCRIPTIONAL ACTIVATOR DEVR_DOSR"/>
    <property type="match status" value="1"/>
</dbReference>
<dbReference type="PANTHER" id="PTHR44688">
    <property type="entry name" value="DNA-BINDING TRANSCRIPTIONAL ACTIVATOR DEVR_DOSR"/>
    <property type="match status" value="1"/>
</dbReference>
<name>A0ABY0BNF8_9GAMM</name>
<gene>
    <name evidence="5" type="ORF">CWE07_13505</name>
</gene>
<dbReference type="InterPro" id="IPR036388">
    <property type="entry name" value="WH-like_DNA-bd_sf"/>
</dbReference>
<dbReference type="SUPFAM" id="SSF46894">
    <property type="entry name" value="C-terminal effector domain of the bipartite response regulators"/>
    <property type="match status" value="1"/>
</dbReference>
<organism evidence="5 6">
    <name type="scientific">Aliidiomarina maris</name>
    <dbReference type="NCBI Taxonomy" id="531312"/>
    <lineage>
        <taxon>Bacteria</taxon>
        <taxon>Pseudomonadati</taxon>
        <taxon>Pseudomonadota</taxon>
        <taxon>Gammaproteobacteria</taxon>
        <taxon>Alteromonadales</taxon>
        <taxon>Idiomarinaceae</taxon>
        <taxon>Aliidiomarina</taxon>
    </lineage>
</organism>
<dbReference type="PRINTS" id="PR00038">
    <property type="entry name" value="HTHLUXR"/>
</dbReference>
<dbReference type="InterPro" id="IPR000792">
    <property type="entry name" value="Tscrpt_reg_LuxR_C"/>
</dbReference>
<keyword evidence="3" id="KW-0804">Transcription</keyword>
<sequence length="265" mass="30137">MILKALLRAFFSAYLILYDSLNDEILTNGLRSIKWVMRDVMSKYNKFLIVSNSAKPSNVALLANSIDISTDTKNRAELFHMDVDDTAMVAYSMAGKQLSHNHVANEVHLIAQRFPIFIFDAARGSCDPQQALDLGVRGIIYCDEQLDKLLTAFKVLSEGQLYYPRWLLSELVNEMLTRRIEQTNSSDSAFPHTALTKQELNIVKLVAQGARNKEVAYQLNISAHTVKTHLSSIFRKTQARNRVELLRWSQQSNIVNYHPDFTVKG</sequence>
<dbReference type="PROSITE" id="PS50043">
    <property type="entry name" value="HTH_LUXR_2"/>
    <property type="match status" value="1"/>
</dbReference>